<comment type="caution">
    <text evidence="2">The sequence shown here is derived from an EMBL/GenBank/DDBJ whole genome shotgun (WGS) entry which is preliminary data.</text>
</comment>
<sequence length="130" mass="14067">MATLLLKRGGSLACSPGPVVLVSAVGLHGPGSQLRFALQKSSVSVFWVCFFLRPSFSSSCRLPQTPAPDPVFLPVKGGKPPFDHPKFPRRRQVTNGKGFFPGRFRVARGSDSTSQTGVRVGLVRPVTNRY</sequence>
<keyword evidence="3" id="KW-1185">Reference proteome</keyword>
<organism evidence="2 3">
    <name type="scientific">Pleurodeles waltl</name>
    <name type="common">Iberian ribbed newt</name>
    <dbReference type="NCBI Taxonomy" id="8319"/>
    <lineage>
        <taxon>Eukaryota</taxon>
        <taxon>Metazoa</taxon>
        <taxon>Chordata</taxon>
        <taxon>Craniata</taxon>
        <taxon>Vertebrata</taxon>
        <taxon>Euteleostomi</taxon>
        <taxon>Amphibia</taxon>
        <taxon>Batrachia</taxon>
        <taxon>Caudata</taxon>
        <taxon>Salamandroidea</taxon>
        <taxon>Salamandridae</taxon>
        <taxon>Pleurodelinae</taxon>
        <taxon>Pleurodeles</taxon>
    </lineage>
</organism>
<accession>A0AAV7MP64</accession>
<evidence type="ECO:0000313" key="3">
    <source>
        <dbReference type="Proteomes" id="UP001066276"/>
    </source>
</evidence>
<evidence type="ECO:0000313" key="2">
    <source>
        <dbReference type="EMBL" id="KAJ1104874.1"/>
    </source>
</evidence>
<dbReference type="Proteomes" id="UP001066276">
    <property type="component" value="Chromosome 9"/>
</dbReference>
<dbReference type="EMBL" id="JANPWB010000013">
    <property type="protein sequence ID" value="KAJ1104874.1"/>
    <property type="molecule type" value="Genomic_DNA"/>
</dbReference>
<protein>
    <submittedName>
        <fullName evidence="2">Uncharacterized protein</fullName>
    </submittedName>
</protein>
<reference evidence="2" key="1">
    <citation type="journal article" date="2022" name="bioRxiv">
        <title>Sequencing and chromosome-scale assembly of the giantPleurodeles waltlgenome.</title>
        <authorList>
            <person name="Brown T."/>
            <person name="Elewa A."/>
            <person name="Iarovenko S."/>
            <person name="Subramanian E."/>
            <person name="Araus A.J."/>
            <person name="Petzold A."/>
            <person name="Susuki M."/>
            <person name="Suzuki K.-i.T."/>
            <person name="Hayashi T."/>
            <person name="Toyoda A."/>
            <person name="Oliveira C."/>
            <person name="Osipova E."/>
            <person name="Leigh N.D."/>
            <person name="Simon A."/>
            <person name="Yun M.H."/>
        </authorList>
    </citation>
    <scope>NUCLEOTIDE SEQUENCE</scope>
    <source>
        <strain evidence="2">20211129_DDA</strain>
        <tissue evidence="2">Liver</tissue>
    </source>
</reference>
<feature type="region of interest" description="Disordered" evidence="1">
    <location>
        <begin position="80"/>
        <end position="99"/>
    </location>
</feature>
<dbReference type="AlphaFoldDB" id="A0AAV7MP64"/>
<gene>
    <name evidence="2" type="ORF">NDU88_002282</name>
</gene>
<proteinExistence type="predicted"/>
<evidence type="ECO:0000256" key="1">
    <source>
        <dbReference type="SAM" id="MobiDB-lite"/>
    </source>
</evidence>
<name>A0AAV7MP64_PLEWA</name>